<protein>
    <submittedName>
        <fullName evidence="2">Winged helix-turn-helix transcriptional regulator</fullName>
    </submittedName>
</protein>
<dbReference type="InterPro" id="IPR036388">
    <property type="entry name" value="WH-like_DNA-bd_sf"/>
</dbReference>
<dbReference type="GO" id="GO:0006950">
    <property type="term" value="P:response to stress"/>
    <property type="evidence" value="ECO:0007669"/>
    <property type="project" value="TreeGrafter"/>
</dbReference>
<dbReference type="Proteomes" id="UP000655366">
    <property type="component" value="Unassembled WGS sequence"/>
</dbReference>
<gene>
    <name evidence="2" type="ORF">IV500_14670</name>
</gene>
<dbReference type="Pfam" id="PF12802">
    <property type="entry name" value="MarR_2"/>
    <property type="match status" value="1"/>
</dbReference>
<dbReference type="Gene3D" id="1.10.10.10">
    <property type="entry name" value="Winged helix-like DNA-binding domain superfamily/Winged helix DNA-binding domain"/>
    <property type="match status" value="1"/>
</dbReference>
<comment type="caution">
    <text evidence="2">The sequence shown here is derived from an EMBL/GenBank/DDBJ whole genome shotgun (WGS) entry which is preliminary data.</text>
</comment>
<dbReference type="InterPro" id="IPR039422">
    <property type="entry name" value="MarR/SlyA-like"/>
</dbReference>
<feature type="domain" description="HTH marR-type" evidence="1">
    <location>
        <begin position="28"/>
        <end position="131"/>
    </location>
</feature>
<dbReference type="InterPro" id="IPR036390">
    <property type="entry name" value="WH_DNA-bd_sf"/>
</dbReference>
<evidence type="ECO:0000313" key="2">
    <source>
        <dbReference type="EMBL" id="MBG0740621.1"/>
    </source>
</evidence>
<name>A0A931G5A2_9MICC</name>
<dbReference type="EMBL" id="JADNYM010000019">
    <property type="protein sequence ID" value="MBG0740621.1"/>
    <property type="molecule type" value="Genomic_DNA"/>
</dbReference>
<dbReference type="GO" id="GO:0003700">
    <property type="term" value="F:DNA-binding transcription factor activity"/>
    <property type="evidence" value="ECO:0007669"/>
    <property type="project" value="InterPro"/>
</dbReference>
<dbReference type="RefSeq" id="WP_196397559.1">
    <property type="nucleotide sequence ID" value="NZ_JADNYM010000019.1"/>
</dbReference>
<dbReference type="PANTHER" id="PTHR33164">
    <property type="entry name" value="TRANSCRIPTIONAL REGULATOR, MARR FAMILY"/>
    <property type="match status" value="1"/>
</dbReference>
<keyword evidence="3" id="KW-1185">Reference proteome</keyword>
<evidence type="ECO:0000259" key="1">
    <source>
        <dbReference type="SMART" id="SM00347"/>
    </source>
</evidence>
<dbReference type="SUPFAM" id="SSF46785">
    <property type="entry name" value="Winged helix' DNA-binding domain"/>
    <property type="match status" value="1"/>
</dbReference>
<organism evidence="2 3">
    <name type="scientific">Arthrobacter terrae</name>
    <dbReference type="NCBI Taxonomy" id="2935737"/>
    <lineage>
        <taxon>Bacteria</taxon>
        <taxon>Bacillati</taxon>
        <taxon>Actinomycetota</taxon>
        <taxon>Actinomycetes</taxon>
        <taxon>Micrococcales</taxon>
        <taxon>Micrococcaceae</taxon>
        <taxon>Arthrobacter</taxon>
    </lineage>
</organism>
<dbReference type="AlphaFoldDB" id="A0A931G5A2"/>
<sequence length="149" mass="16649">MSDLTDAQYNVLLTFRCALREFLVWSEQEAAKAGLTAQQHQLLLVIRARTGVPPASVGDVASALQIRHHSAVGLVRRAETMKLLERCRDLHDHRVVRLVLTDKARVILADLSRVHLAELERAAEMLQISEEFLQHLSANFLGAATKGYT</sequence>
<reference evidence="2 3" key="1">
    <citation type="submission" date="2020-11" db="EMBL/GenBank/DDBJ databases">
        <title>Arthrobacter antarcticus sp. nov., isolated from Antarctic Soil.</title>
        <authorList>
            <person name="Li J."/>
        </authorList>
    </citation>
    <scope>NUCLEOTIDE SEQUENCE [LARGE SCALE GENOMIC DNA]</scope>
    <source>
        <strain evidence="2 3">Z1-20</strain>
    </source>
</reference>
<dbReference type="InterPro" id="IPR000835">
    <property type="entry name" value="HTH_MarR-typ"/>
</dbReference>
<dbReference type="PANTHER" id="PTHR33164:SF43">
    <property type="entry name" value="HTH-TYPE TRANSCRIPTIONAL REPRESSOR YETL"/>
    <property type="match status" value="1"/>
</dbReference>
<dbReference type="SMART" id="SM00347">
    <property type="entry name" value="HTH_MARR"/>
    <property type="match status" value="1"/>
</dbReference>
<accession>A0A931G5A2</accession>
<proteinExistence type="predicted"/>
<evidence type="ECO:0000313" key="3">
    <source>
        <dbReference type="Proteomes" id="UP000655366"/>
    </source>
</evidence>